<dbReference type="Proteomes" id="UP000638648">
    <property type="component" value="Unassembled WGS sequence"/>
</dbReference>
<reference evidence="1" key="1">
    <citation type="submission" date="2020-10" db="EMBL/GenBank/DDBJ databases">
        <title>Sequencing the genomes of 1000 actinobacteria strains.</title>
        <authorList>
            <person name="Klenk H.-P."/>
        </authorList>
    </citation>
    <scope>NUCLEOTIDE SEQUENCE</scope>
    <source>
        <strain evidence="1">DSM 45354</strain>
    </source>
</reference>
<gene>
    <name evidence="1" type="ORF">HEB94_006230</name>
</gene>
<evidence type="ECO:0000313" key="1">
    <source>
        <dbReference type="EMBL" id="MBE1609382.1"/>
    </source>
</evidence>
<dbReference type="AlphaFoldDB" id="A0A927N065"/>
<protein>
    <recommendedName>
        <fullName evidence="3">LarA-like N-terminal domain-containing protein</fullName>
    </recommendedName>
</protein>
<dbReference type="Gene3D" id="3.40.50.11440">
    <property type="match status" value="1"/>
</dbReference>
<sequence length="444" mass="46979">MTPTTSEPTGLGPFERVRDLAPRAPFPRLLPVRQHYDVPVEDDVAAATARELEPLRARIRPGMSVAVTAGSRGIHDLARVVRAACDWLRAAGAEPFIVPAMGSHGGATAAGQLAVLASYGVTEETMGVPLRATMDTVVLGRVPDGPEVHLDANAAQADGILLVNRIKPHTDFHGDVESGLAKIAAIGLGKQRGAEGIHIYGSAGLARWVPAVARHILDTGRVLGGLGIVENAHEHTARVAFVEPDGIAGPAETALLREAGRLLGRLPFDEIDVLVVDELGKDKSGSGMDTNVIGRMWIAGVAEPERPRITNITVHAISKASYGNAVGVGLADFVPFRVLEDIDLNALYVNAMTSGIGGVRRAKMPIALPTDRDALAAAILMCGRPDPENVRLVRVHDTLDTVQLLVAESMRGEVEAQSNLEIVGEPVPFAWTSEGALPDWPTMS</sequence>
<dbReference type="EMBL" id="JADBEM010000001">
    <property type="protein sequence ID" value="MBE1609382.1"/>
    <property type="molecule type" value="Genomic_DNA"/>
</dbReference>
<organism evidence="1 2">
    <name type="scientific">Actinopolymorpha pittospori</name>
    <dbReference type="NCBI Taxonomy" id="648752"/>
    <lineage>
        <taxon>Bacteria</taxon>
        <taxon>Bacillati</taxon>
        <taxon>Actinomycetota</taxon>
        <taxon>Actinomycetes</taxon>
        <taxon>Propionibacteriales</taxon>
        <taxon>Actinopolymorphaceae</taxon>
        <taxon>Actinopolymorpha</taxon>
    </lineage>
</organism>
<keyword evidence="2" id="KW-1185">Reference proteome</keyword>
<name>A0A927N065_9ACTN</name>
<evidence type="ECO:0008006" key="3">
    <source>
        <dbReference type="Google" id="ProtNLM"/>
    </source>
</evidence>
<proteinExistence type="predicted"/>
<dbReference type="RefSeq" id="WP_192752965.1">
    <property type="nucleotide sequence ID" value="NZ_BAABJL010000214.1"/>
</dbReference>
<evidence type="ECO:0000313" key="2">
    <source>
        <dbReference type="Proteomes" id="UP000638648"/>
    </source>
</evidence>
<comment type="caution">
    <text evidence="1">The sequence shown here is derived from an EMBL/GenBank/DDBJ whole genome shotgun (WGS) entry which is preliminary data.</text>
</comment>
<accession>A0A927N065</accession>